<dbReference type="STRING" id="909613.UO65_2183"/>
<dbReference type="InterPro" id="IPR013216">
    <property type="entry name" value="Methyltransf_11"/>
</dbReference>
<dbReference type="eggNOG" id="COG2227">
    <property type="taxonomic scope" value="Bacteria"/>
</dbReference>
<reference evidence="2 3" key="1">
    <citation type="journal article" date="2014" name="Genome Announc.">
        <title>Draft Genome Sequence of the Antitrypanosomally Active Sponge-Associated Bacterium Actinokineospora sp. Strain EG49.</title>
        <authorList>
            <person name="Harjes J."/>
            <person name="Ryu T."/>
            <person name="Abdelmohsen U.R."/>
            <person name="Moitinho-Silva L."/>
            <person name="Horn H."/>
            <person name="Ravasi T."/>
            <person name="Hentschel U."/>
        </authorList>
    </citation>
    <scope>NUCLEOTIDE SEQUENCE [LARGE SCALE GENOMIC DNA]</scope>
    <source>
        <strain evidence="2 3">EG49</strain>
    </source>
</reference>
<dbReference type="InterPro" id="IPR029063">
    <property type="entry name" value="SAM-dependent_MTases_sf"/>
</dbReference>
<dbReference type="Gene3D" id="3.40.50.150">
    <property type="entry name" value="Vaccinia Virus protein VP39"/>
    <property type="match status" value="1"/>
</dbReference>
<evidence type="ECO:0000313" key="2">
    <source>
        <dbReference type="EMBL" id="EWC62496.1"/>
    </source>
</evidence>
<dbReference type="GO" id="GO:0061542">
    <property type="term" value="F:3-demethylubiquinol 3-O-methyltransferase activity"/>
    <property type="evidence" value="ECO:0007669"/>
    <property type="project" value="UniProtKB-EC"/>
</dbReference>
<accession>W7J0M8</accession>
<evidence type="ECO:0000313" key="3">
    <source>
        <dbReference type="Proteomes" id="UP000019277"/>
    </source>
</evidence>
<proteinExistence type="predicted"/>
<dbReference type="EC" id="2.1.1.64" evidence="2"/>
<dbReference type="SUPFAM" id="SSF53335">
    <property type="entry name" value="S-adenosyl-L-methionine-dependent methyltransferases"/>
    <property type="match status" value="1"/>
</dbReference>
<keyword evidence="2" id="KW-0489">Methyltransferase</keyword>
<comment type="caution">
    <text evidence="2">The sequence shown here is derived from an EMBL/GenBank/DDBJ whole genome shotgun (WGS) entry which is preliminary data.</text>
</comment>
<dbReference type="GO" id="GO:0010420">
    <property type="term" value="F:polyprenyldihydroxybenzoate methyltransferase activity"/>
    <property type="evidence" value="ECO:0007669"/>
    <property type="project" value="TreeGrafter"/>
</dbReference>
<name>W7J0M8_9PSEU</name>
<dbReference type="PANTHER" id="PTHR43464:SF23">
    <property type="entry name" value="JUVENILE HORMONE ACID O-METHYLTRANSFERASE"/>
    <property type="match status" value="1"/>
</dbReference>
<gene>
    <name evidence="2" type="ORF">UO65_2183</name>
</gene>
<keyword evidence="3" id="KW-1185">Reference proteome</keyword>
<keyword evidence="2" id="KW-0808">Transferase</keyword>
<feature type="domain" description="Methyltransferase type 11" evidence="1">
    <location>
        <begin position="111"/>
        <end position="200"/>
    </location>
</feature>
<evidence type="ECO:0000259" key="1">
    <source>
        <dbReference type="Pfam" id="PF08241"/>
    </source>
</evidence>
<organism evidence="2 3">
    <name type="scientific">Actinokineospora spheciospongiae</name>
    <dbReference type="NCBI Taxonomy" id="909613"/>
    <lineage>
        <taxon>Bacteria</taxon>
        <taxon>Bacillati</taxon>
        <taxon>Actinomycetota</taxon>
        <taxon>Actinomycetes</taxon>
        <taxon>Pseudonocardiales</taxon>
        <taxon>Pseudonocardiaceae</taxon>
        <taxon>Actinokineospora</taxon>
    </lineage>
</organism>
<dbReference type="PATRIC" id="fig|909613.9.peg.2191"/>
<dbReference type="AlphaFoldDB" id="W7J0M8"/>
<dbReference type="EMBL" id="AYXG01000077">
    <property type="protein sequence ID" value="EWC62496.1"/>
    <property type="molecule type" value="Genomic_DNA"/>
</dbReference>
<dbReference type="Pfam" id="PF08241">
    <property type="entry name" value="Methyltransf_11"/>
    <property type="match status" value="1"/>
</dbReference>
<sequence length="295" mass="30730">MAGPHEGQGSRCAHPISLAAFGGADHPAPRSSGWAVVQRNRCRCASVGPVPLRPKAERDRSPDLGRNNPEQYDALADQWWLPRGEFAMLHWLAAARAALVPAAPRPGAVLVDLGCGAGLLAPHLVGKGYRHVGVDLTRSALALAADHGVTAVRGDVGRVPLVDGCADVVCAGEILEHVPDLPAAVGEACRVLRPGGLLVVDTIADTRLARLVAVTIAERVPGAAPKGIHDPALFVDRAHLVRLCADNGVGIALRGIRPSALDVVRLLAGRGDGVRMVPAPTTSVLFQGIGRKRST</sequence>
<protein>
    <submittedName>
        <fullName evidence="2">3-demethylubiquinone-9 3-methyltransferase</fullName>
        <ecNumber evidence="2">2.1.1.64</ecNumber>
    </submittedName>
</protein>
<dbReference type="GO" id="GO:0032259">
    <property type="term" value="P:methylation"/>
    <property type="evidence" value="ECO:0007669"/>
    <property type="project" value="UniProtKB-KW"/>
</dbReference>
<keyword evidence="2" id="KW-0830">Ubiquinone</keyword>
<dbReference type="Proteomes" id="UP000019277">
    <property type="component" value="Unassembled WGS sequence"/>
</dbReference>
<dbReference type="PANTHER" id="PTHR43464">
    <property type="entry name" value="METHYLTRANSFERASE"/>
    <property type="match status" value="1"/>
</dbReference>
<dbReference type="CDD" id="cd02440">
    <property type="entry name" value="AdoMet_MTases"/>
    <property type="match status" value="1"/>
</dbReference>